<dbReference type="PANTHER" id="PTHR42776">
    <property type="entry name" value="SERINE PEPTIDASE S9 FAMILY MEMBER"/>
    <property type="match status" value="1"/>
</dbReference>
<accession>A0ABZ1WDW9</accession>
<keyword evidence="1 4" id="KW-0378">Hydrolase</keyword>
<evidence type="ECO:0000259" key="3">
    <source>
        <dbReference type="Pfam" id="PF00326"/>
    </source>
</evidence>
<feature type="domain" description="Peptidase S9 prolyl oligopeptidase catalytic" evidence="3">
    <location>
        <begin position="564"/>
        <end position="771"/>
    </location>
</feature>
<dbReference type="SUPFAM" id="SSF53474">
    <property type="entry name" value="alpha/beta-Hydrolases"/>
    <property type="match status" value="1"/>
</dbReference>
<protein>
    <submittedName>
        <fullName evidence="4">Alpha/beta fold hydrolase</fullName>
    </submittedName>
</protein>
<dbReference type="InterPro" id="IPR001375">
    <property type="entry name" value="Peptidase_S9_cat"/>
</dbReference>
<sequence length="777" mass="79574">MNVATRRSTLALRRLGFTFASDGSHAACLASGADGGWYAESWRLPADGPALPTALPLPGSRSESLHSQLVSLADGTVLVCRHDSDRHEVVLLSAGDDGAGPQVLQSPAFESPVLGAQALGARSFGPEPGPSLGGTSLAGASLAGASFDPALPGATAAPPAREWRLAALRMPGLRLLPFPAAPAPAPTRASLLLPSPSAAPVAPTPTRAADAPVAVALGTDARPVTTVWLVRTDGSAPEQVAELPGLHGGGVWLDRAGRLLGLDRVHEGVVRSVVLDLGLGEVTPLLEIGERSNDRLVLFDPDSRFIMVRSDAPGADRLGWGVLGGAVPLRFPDCLHVPGVFLRPVALRPAPPGPAGAPDAGRTDAQLPDGGRPGAGGGSGLPEDVRVAVQIDHGASSALALWQPAGHRLEPLPVPPGRLGAVAHWSAGGLRMPYSSPDQPAALATLDVDALLGAGPAATAGAVPLPLQLAPLSGSLPQPWRETAPPPSWGGEPRVSRTSPPGWRLDGSVRPADGSRWHSAQSLELAGPAGPLEAVVYGGDAWLSSPQLVLALHGGPADAWLLEFDPALQRMAAEGLAVVAPNQRGSTGYGTGHAMAVRGAWGGPDLEDVLGLLEAIAGQRSALGLEPPALFGVSYGAFLALLAAAHAPPEQVARCAVVAPFLSGARLLAEASAPVRALTTRLGGHEPVTDERGPRDVLQLAHRIGAPLLILHGDRDEVVPVGQSRSLRHELIRLGRVEGADFRYVEAAGAGHELLAEEGSAVLHELLAGFLRTGRAG</sequence>
<dbReference type="EMBL" id="CP108482">
    <property type="protein sequence ID" value="WUS59090.1"/>
    <property type="molecule type" value="Genomic_DNA"/>
</dbReference>
<reference evidence="4 5" key="1">
    <citation type="submission" date="2022-10" db="EMBL/GenBank/DDBJ databases">
        <title>The complete genomes of actinobacterial strains from the NBC collection.</title>
        <authorList>
            <person name="Joergensen T.S."/>
            <person name="Alvarez Arevalo M."/>
            <person name="Sterndorff E.B."/>
            <person name="Faurdal D."/>
            <person name="Vuksanovic O."/>
            <person name="Mourched A.-S."/>
            <person name="Charusanti P."/>
            <person name="Shaw S."/>
            <person name="Blin K."/>
            <person name="Weber T."/>
        </authorList>
    </citation>
    <scope>NUCLEOTIDE SEQUENCE [LARGE SCALE GENOMIC DNA]</scope>
    <source>
        <strain evidence="4 5">NBC_01247</strain>
    </source>
</reference>
<keyword evidence="5" id="KW-1185">Reference proteome</keyword>
<feature type="region of interest" description="Disordered" evidence="2">
    <location>
        <begin position="352"/>
        <end position="382"/>
    </location>
</feature>
<feature type="compositionally biased region" description="Low complexity" evidence="2">
    <location>
        <begin position="356"/>
        <end position="365"/>
    </location>
</feature>
<dbReference type="Gene3D" id="3.40.50.1820">
    <property type="entry name" value="alpha/beta hydrolase"/>
    <property type="match status" value="1"/>
</dbReference>
<name>A0ABZ1WDW9_9ACTN</name>
<dbReference type="InterPro" id="IPR029058">
    <property type="entry name" value="AB_hydrolase_fold"/>
</dbReference>
<feature type="compositionally biased region" description="Gly residues" evidence="2">
    <location>
        <begin position="371"/>
        <end position="380"/>
    </location>
</feature>
<dbReference type="PANTHER" id="PTHR42776:SF27">
    <property type="entry name" value="DIPEPTIDYL PEPTIDASE FAMILY MEMBER 6"/>
    <property type="match status" value="1"/>
</dbReference>
<dbReference type="Proteomes" id="UP001432014">
    <property type="component" value="Chromosome"/>
</dbReference>
<evidence type="ECO:0000313" key="5">
    <source>
        <dbReference type="Proteomes" id="UP001432014"/>
    </source>
</evidence>
<gene>
    <name evidence="4" type="ORF">OG469_28450</name>
</gene>
<evidence type="ECO:0000256" key="1">
    <source>
        <dbReference type="ARBA" id="ARBA00022801"/>
    </source>
</evidence>
<evidence type="ECO:0000313" key="4">
    <source>
        <dbReference type="EMBL" id="WUS59090.1"/>
    </source>
</evidence>
<evidence type="ECO:0000256" key="2">
    <source>
        <dbReference type="SAM" id="MobiDB-lite"/>
    </source>
</evidence>
<dbReference type="RefSeq" id="WP_329494774.1">
    <property type="nucleotide sequence ID" value="NZ_CP108460.1"/>
</dbReference>
<dbReference type="Pfam" id="PF00326">
    <property type="entry name" value="Peptidase_S9"/>
    <property type="match status" value="1"/>
</dbReference>
<proteinExistence type="predicted"/>
<dbReference type="GO" id="GO:0016787">
    <property type="term" value="F:hydrolase activity"/>
    <property type="evidence" value="ECO:0007669"/>
    <property type="project" value="UniProtKB-KW"/>
</dbReference>
<feature type="region of interest" description="Disordered" evidence="2">
    <location>
        <begin position="476"/>
        <end position="503"/>
    </location>
</feature>
<organism evidence="4 5">
    <name type="scientific">Kitasatospora herbaricolor</name>
    <dbReference type="NCBI Taxonomy" id="68217"/>
    <lineage>
        <taxon>Bacteria</taxon>
        <taxon>Bacillati</taxon>
        <taxon>Actinomycetota</taxon>
        <taxon>Actinomycetes</taxon>
        <taxon>Kitasatosporales</taxon>
        <taxon>Streptomycetaceae</taxon>
        <taxon>Kitasatospora</taxon>
    </lineage>
</organism>